<dbReference type="Pfam" id="PF10088">
    <property type="entry name" value="DUF2326"/>
    <property type="match status" value="1"/>
</dbReference>
<comment type="caution">
    <text evidence="3">The sequence shown here is derived from an EMBL/GenBank/DDBJ whole genome shotgun (WGS) entry which is preliminary data.</text>
</comment>
<evidence type="ECO:0000259" key="2">
    <source>
        <dbReference type="Pfam" id="PF10088"/>
    </source>
</evidence>
<evidence type="ECO:0000313" key="3">
    <source>
        <dbReference type="EMBL" id="MUZ75297.1"/>
    </source>
</evidence>
<accession>A0A6L6VM81</accession>
<proteinExistence type="predicted"/>
<keyword evidence="1" id="KW-0175">Coiled coil</keyword>
<reference evidence="3 4" key="1">
    <citation type="submission" date="2019-12" db="EMBL/GenBank/DDBJ databases">
        <title>Whole-genome sequencing of Allorhizobium vitis.</title>
        <authorList>
            <person name="Gan H.M."/>
            <person name="Szegedi E."/>
            <person name="Burr T."/>
            <person name="Savka M.A."/>
        </authorList>
    </citation>
    <scope>NUCLEOTIDE SEQUENCE [LARGE SCALE GENOMIC DNA]</scope>
    <source>
        <strain evidence="3 4">CG516</strain>
    </source>
</reference>
<dbReference type="InterPro" id="IPR027417">
    <property type="entry name" value="P-loop_NTPase"/>
</dbReference>
<dbReference type="AlphaFoldDB" id="A0A6L6VM81"/>
<organism evidence="3 4">
    <name type="scientific">Agrobacterium vitis</name>
    <name type="common">Rhizobium vitis</name>
    <dbReference type="NCBI Taxonomy" id="373"/>
    <lineage>
        <taxon>Bacteria</taxon>
        <taxon>Pseudomonadati</taxon>
        <taxon>Pseudomonadota</taxon>
        <taxon>Alphaproteobacteria</taxon>
        <taxon>Hyphomicrobiales</taxon>
        <taxon>Rhizobiaceae</taxon>
        <taxon>Rhizobium/Agrobacterium group</taxon>
        <taxon>Agrobacterium</taxon>
    </lineage>
</organism>
<evidence type="ECO:0000256" key="1">
    <source>
        <dbReference type="SAM" id="Coils"/>
    </source>
</evidence>
<protein>
    <submittedName>
        <fullName evidence="3">DUF2326 domain-containing protein</fullName>
    </submittedName>
</protein>
<sequence>MQIDRLYTEPATIEPVIFDAGVNVILGESDDTSSKNNGVGKSLCIEFLNFALLKRKSESRVAKIPKGTFDPSVFICVDFRMNGSRYTIKRSLEHSERPQIVLDGKETNFAKIDDATQFLTSRMFPDGNTASVGFREILGPLIRDERSEFKSIVSCFDTKFRIPDNYAPHLMLLGIDLGIYRVIKEIQKELDAIGTEEGRIKDSVQLVRQKNLDEARSDLNVLDEEVEAIREGIDALENSPAYDIVKGEILEIEDRMAEFRRRKEVLARRSASLAPIAVEPNIDSDEVRDFYDQMRSGLGTSIVRELDEVLAFKAKIEKFQRHLLDEKSRVLHVEIRDINKQLAELDRRYAKLVSVLDQDGQLRNLRQTYASFQAKSDELGQLKGFFSRYDQLLVEKQAKKTEIEKEKLRLQESILIADDRVRSFEKTILLIHHFIQGNRRASFEVRTTTKKQVVEIVLRIDDDGSHSVEREKVFIYDIALLLNDFSKARHPGLLVHDNIFDVDDDTLQKSLEFILTRAPFDDEQQYILTLNLDRVQHCREEVWYEELERSVVATFTKSNRFLKTHYQEVG</sequence>
<feature type="coiled-coil region" evidence="1">
    <location>
        <begin position="212"/>
        <end position="269"/>
    </location>
</feature>
<dbReference type="InterPro" id="IPR018760">
    <property type="entry name" value="DUF2326"/>
</dbReference>
<gene>
    <name evidence="3" type="ORF">GOZ90_21650</name>
</gene>
<name>A0A6L6VM81_AGRVI</name>
<dbReference type="EMBL" id="WPHR01000026">
    <property type="protein sequence ID" value="MUZ75297.1"/>
    <property type="molecule type" value="Genomic_DNA"/>
</dbReference>
<evidence type="ECO:0000313" key="4">
    <source>
        <dbReference type="Proteomes" id="UP000477951"/>
    </source>
</evidence>
<feature type="domain" description="DUF2326" evidence="2">
    <location>
        <begin position="433"/>
        <end position="564"/>
    </location>
</feature>
<dbReference type="Proteomes" id="UP000477951">
    <property type="component" value="Unassembled WGS sequence"/>
</dbReference>
<dbReference type="Gene3D" id="3.40.50.300">
    <property type="entry name" value="P-loop containing nucleotide triphosphate hydrolases"/>
    <property type="match status" value="1"/>
</dbReference>
<dbReference type="RefSeq" id="WP_156616040.1">
    <property type="nucleotide sequence ID" value="NZ_WPHR01000026.1"/>
</dbReference>